<keyword evidence="2" id="KW-1185">Reference proteome</keyword>
<protein>
    <submittedName>
        <fullName evidence="1">Uncharacterized protein</fullName>
    </submittedName>
</protein>
<organism evidence="1 2">
    <name type="scientific">Chlorobium luteolum (strain DSM 273 / BCRC 81028 / 2530)</name>
    <name type="common">Pelodictyon luteolum</name>
    <dbReference type="NCBI Taxonomy" id="319225"/>
    <lineage>
        <taxon>Bacteria</taxon>
        <taxon>Pseudomonadati</taxon>
        <taxon>Chlorobiota</taxon>
        <taxon>Chlorobiia</taxon>
        <taxon>Chlorobiales</taxon>
        <taxon>Chlorobiaceae</taxon>
        <taxon>Chlorobium/Pelodictyon group</taxon>
        <taxon>Pelodictyon</taxon>
    </lineage>
</organism>
<sequence>MVGNVLNFPHSSTKATHFSAASSLPRLLIGRPLLIRSPDSGCSPIHRTPAAHPFIRPRLLILSPDSSCSPIHRTPAAHPFTGPRLLYQSFHNADLLLMETAGLAAEPCGDLFRTTFRERDDEHGVTGLCEIDIVQRRYCGRVDVGVIGTYDGESETFSLPLHVGVFLMGDLEAVLTAMVEAVATGCHLMDDVLDIATMIDVFYSGKQPAALLRKFTERLFLDDFKSSAGYFHTATAAAAVELVW</sequence>
<gene>
    <name evidence="1" type="ordered locus">Plut_1652</name>
</gene>
<dbReference type="STRING" id="319225.Plut_1652"/>
<dbReference type="Proteomes" id="UP000002709">
    <property type="component" value="Chromosome"/>
</dbReference>
<evidence type="ECO:0000313" key="2">
    <source>
        <dbReference type="Proteomes" id="UP000002709"/>
    </source>
</evidence>
<name>Q3B2C5_CHLL3</name>
<reference evidence="2" key="1">
    <citation type="submission" date="2005-08" db="EMBL/GenBank/DDBJ databases">
        <title>Complete sequence of Pelodictyon luteolum DSM 273.</title>
        <authorList>
            <consortium name="US DOE Joint Genome Institute"/>
            <person name="Copeland A."/>
            <person name="Lucas S."/>
            <person name="Lapidus A."/>
            <person name="Barry K."/>
            <person name="Detter J.C."/>
            <person name="Glavina T."/>
            <person name="Hammon N."/>
            <person name="Israni S."/>
            <person name="Pitluck S."/>
            <person name="Bryant D."/>
            <person name="Schmutz J."/>
            <person name="Larimer F."/>
            <person name="Land M."/>
            <person name="Kyrpides N."/>
            <person name="Ivanova N."/>
            <person name="Richardson P."/>
        </authorList>
    </citation>
    <scope>NUCLEOTIDE SEQUENCE [LARGE SCALE GENOMIC DNA]</scope>
    <source>
        <strain evidence="2">DSM 273 / BCRC 81028 / 2530</strain>
    </source>
</reference>
<dbReference type="HOGENOM" id="CLU_1137207_0_0_10"/>
<dbReference type="AlphaFoldDB" id="Q3B2C5"/>
<evidence type="ECO:0000313" key="1">
    <source>
        <dbReference type="EMBL" id="ABB24506.1"/>
    </source>
</evidence>
<proteinExistence type="predicted"/>
<accession>Q3B2C5</accession>
<dbReference type="KEGG" id="plt:Plut_1652"/>
<dbReference type="EMBL" id="CP000096">
    <property type="protein sequence ID" value="ABB24506.1"/>
    <property type="molecule type" value="Genomic_DNA"/>
</dbReference>